<dbReference type="Proteomes" id="UP001470288">
    <property type="component" value="Unassembled WGS sequence"/>
</dbReference>
<comment type="caution">
    <text evidence="5">The sequence shown here is derived from an EMBL/GenBank/DDBJ whole genome shotgun (WGS) entry which is preliminary data.</text>
</comment>
<dbReference type="RefSeq" id="WP_118440054.1">
    <property type="nucleotide sequence ID" value="NZ_JBBMFC010000041.1"/>
</dbReference>
<evidence type="ECO:0000313" key="6">
    <source>
        <dbReference type="Proteomes" id="UP001470288"/>
    </source>
</evidence>
<evidence type="ECO:0000313" key="5">
    <source>
        <dbReference type="EMBL" id="MEQ2580055.1"/>
    </source>
</evidence>
<sequence>MVSKNITVQNEEGIHLRPASMLVDQANKFRSRIRLQSGEHERNCKSLMSLLAFPICPGTEVTIQCEGEDEEEALKAMLDCIHKLKEIQPETKG</sequence>
<reference evidence="5 6" key="1">
    <citation type="submission" date="2024-03" db="EMBL/GenBank/DDBJ databases">
        <title>Human intestinal bacterial collection.</title>
        <authorList>
            <person name="Pauvert C."/>
            <person name="Hitch T.C.A."/>
            <person name="Clavel T."/>
        </authorList>
    </citation>
    <scope>NUCLEOTIDE SEQUENCE [LARGE SCALE GENOMIC DNA]</scope>
    <source>
        <strain evidence="5 6">CLA-AA-H78B</strain>
    </source>
</reference>
<evidence type="ECO:0000259" key="4">
    <source>
        <dbReference type="PROSITE" id="PS51350"/>
    </source>
</evidence>
<evidence type="ECO:0000256" key="2">
    <source>
        <dbReference type="ARBA" id="ARBA00022490"/>
    </source>
</evidence>
<dbReference type="CDD" id="cd00367">
    <property type="entry name" value="PTS-HPr_like"/>
    <property type="match status" value="1"/>
</dbReference>
<dbReference type="InterPro" id="IPR000032">
    <property type="entry name" value="HPr-like"/>
</dbReference>
<keyword evidence="2" id="KW-0963">Cytoplasm</keyword>
<evidence type="ECO:0000256" key="3">
    <source>
        <dbReference type="ARBA" id="ARBA00022683"/>
    </source>
</evidence>
<dbReference type="NCBIfam" id="TIGR01003">
    <property type="entry name" value="PTS_HPr_family"/>
    <property type="match status" value="1"/>
</dbReference>
<proteinExistence type="predicted"/>
<protein>
    <submittedName>
        <fullName evidence="5">HPr family phosphocarrier protein</fullName>
    </submittedName>
</protein>
<dbReference type="PANTHER" id="PTHR33705">
    <property type="entry name" value="PHOSPHOCARRIER PROTEIN HPR"/>
    <property type="match status" value="1"/>
</dbReference>
<accession>A0ABV1I5F0</accession>
<dbReference type="PANTHER" id="PTHR33705:SF2">
    <property type="entry name" value="PHOSPHOCARRIER PROTEIN NPR"/>
    <property type="match status" value="1"/>
</dbReference>
<organism evidence="5 6">
    <name type="scientific">Hominiventricola aquisgranensis</name>
    <dbReference type="NCBI Taxonomy" id="3133164"/>
    <lineage>
        <taxon>Bacteria</taxon>
        <taxon>Bacillati</taxon>
        <taxon>Bacillota</taxon>
        <taxon>Clostridia</taxon>
        <taxon>Lachnospirales</taxon>
        <taxon>Lachnospiraceae</taxon>
        <taxon>Hominiventricola</taxon>
    </lineage>
</organism>
<dbReference type="Gene3D" id="3.30.1340.10">
    <property type="entry name" value="HPr-like"/>
    <property type="match status" value="1"/>
</dbReference>
<dbReference type="InterPro" id="IPR035895">
    <property type="entry name" value="HPr-like_sf"/>
</dbReference>
<dbReference type="Pfam" id="PF00381">
    <property type="entry name" value="PTS-HPr"/>
    <property type="match status" value="1"/>
</dbReference>
<keyword evidence="3" id="KW-0598">Phosphotransferase system</keyword>
<evidence type="ECO:0000256" key="1">
    <source>
        <dbReference type="ARBA" id="ARBA00004496"/>
    </source>
</evidence>
<dbReference type="PRINTS" id="PR00107">
    <property type="entry name" value="PHOSPHOCPHPR"/>
</dbReference>
<feature type="domain" description="HPr" evidence="4">
    <location>
        <begin position="1"/>
        <end position="91"/>
    </location>
</feature>
<dbReference type="InterPro" id="IPR050399">
    <property type="entry name" value="HPr"/>
</dbReference>
<comment type="subcellular location">
    <subcellularLocation>
        <location evidence="1">Cytoplasm</location>
    </subcellularLocation>
</comment>
<dbReference type="PROSITE" id="PS51350">
    <property type="entry name" value="PTS_HPR_DOM"/>
    <property type="match status" value="1"/>
</dbReference>
<keyword evidence="6" id="KW-1185">Reference proteome</keyword>
<dbReference type="EMBL" id="JBBMFC010000041">
    <property type="protein sequence ID" value="MEQ2580055.1"/>
    <property type="molecule type" value="Genomic_DNA"/>
</dbReference>
<gene>
    <name evidence="5" type="ORF">WMO62_14680</name>
</gene>
<name>A0ABV1I5F0_9FIRM</name>
<dbReference type="SUPFAM" id="SSF55594">
    <property type="entry name" value="HPr-like"/>
    <property type="match status" value="1"/>
</dbReference>